<reference evidence="3 4" key="1">
    <citation type="journal article" date="2011" name="Genome Biol.">
        <title>Genome sequence of the insect pathogenic fungus Cordyceps militaris, a valued traditional Chinese medicine.</title>
        <authorList>
            <person name="Zheng P."/>
            <person name="Xia Y."/>
            <person name="Xiao G."/>
            <person name="Xiong C."/>
            <person name="Hu X."/>
            <person name="Zhang S."/>
            <person name="Zheng H."/>
            <person name="Huang Y."/>
            <person name="Zhou Y."/>
            <person name="Wang S."/>
            <person name="Zhao G.P."/>
            <person name="Liu X."/>
            <person name="St Leger R.J."/>
            <person name="Wang C."/>
        </authorList>
    </citation>
    <scope>NUCLEOTIDE SEQUENCE [LARGE SCALE GENOMIC DNA]</scope>
    <source>
        <strain evidence="3 4">CM01</strain>
    </source>
</reference>
<feature type="compositionally biased region" description="Basic and acidic residues" evidence="1">
    <location>
        <begin position="604"/>
        <end position="621"/>
    </location>
</feature>
<dbReference type="eggNOG" id="ENOG502S9NK">
    <property type="taxonomic scope" value="Eukaryota"/>
</dbReference>
<dbReference type="RefSeq" id="XP_006673197.1">
    <property type="nucleotide sequence ID" value="XM_006673134.1"/>
</dbReference>
<gene>
    <name evidence="3" type="ORF">CCM_07994</name>
</gene>
<feature type="region of interest" description="Disordered" evidence="1">
    <location>
        <begin position="366"/>
        <end position="423"/>
    </location>
</feature>
<dbReference type="PANTHER" id="PTHR42081">
    <property type="entry name" value="ZINC FINGER PROTEIN DHHC DOMAIN CONTAINING PROTEIN"/>
    <property type="match status" value="1"/>
</dbReference>
<dbReference type="GeneID" id="18170004"/>
<feature type="compositionally biased region" description="Basic and acidic residues" evidence="1">
    <location>
        <begin position="654"/>
        <end position="667"/>
    </location>
</feature>
<feature type="compositionally biased region" description="Basic residues" evidence="1">
    <location>
        <begin position="668"/>
        <end position="681"/>
    </location>
</feature>
<feature type="compositionally biased region" description="Low complexity" evidence="1">
    <location>
        <begin position="588"/>
        <end position="601"/>
    </location>
</feature>
<keyword evidence="4" id="KW-1185">Reference proteome</keyword>
<sequence length="704" mass="77781">MNGSATACRIDEVDAIARALYQRTKQVAPPTLDHATLALRQMHISLRHLRAEAADPLSVLNTSDASSVDFYAAELEPITDHCEFALRQLEKVLDRFDAADHKEALTDRIAAVTTIVAEKEADLAFFLNTVQARPATVAAVPEQVSLLDEMKQDIDLVATKIFSRRSGVHDADPEALWYEFKAELERQDFSSKELETHKVPVKAYIQKLSAAWDQNCGATPTYQSVAEFEANTAPQVQYPVQLPVVPPKVPILPPKESSPPSRKNSQMLGEMTQSPIEMGYSPKEMNHVPKNEKSLLSIKTERPHPAGSLSPTVLPAQYSFNASNAAIEGNREQSGDPLSTTLVSTKDLVTLDSLHHGMSALRIHTSVPAQPGQPGNAREESCLSPTAVSGSPRYHSSVPMDTKTQTYPGTANPTRSSWLAPDRYGRDIPADAQWTQIRRTLVSPEVLDRAGVRYEARPAYVAVLGRLDRHQIAELARQSAECRAARSVRPPLPPRRSDDDRGRDPKKHPSSDDDRGRDAKKHSSSDDDDNRRRPGSDNKKHHSDDDILYDSSSSGDSTVYEEDPRPRRASSPRSYPYIVSAAPPPPSSKTSPSTTVKPKPILKNKNENRVRFDPEPHEVEHPSSAPSSYNHDRRRDYYNGGGGGGSSSSRRHREYNDRDGYERGERAHRAHRDRRDTRKKKSWGETLGAVGIGSAALLLGGVGF</sequence>
<accession>G3JPD2</accession>
<dbReference type="KEGG" id="cmt:CCM_07994"/>
<evidence type="ECO:0000313" key="3">
    <source>
        <dbReference type="EMBL" id="EGX89742.1"/>
    </source>
</evidence>
<dbReference type="OrthoDB" id="5226662at2759"/>
<dbReference type="VEuPathDB" id="FungiDB:CCM_07994"/>
<protein>
    <recommendedName>
        <fullName evidence="2">DUF8035 domain-containing protein</fullName>
    </recommendedName>
</protein>
<name>G3JPD2_CORMM</name>
<dbReference type="HOGENOM" id="CLU_013057_0_0_1"/>
<evidence type="ECO:0000259" key="2">
    <source>
        <dbReference type="Pfam" id="PF26118"/>
    </source>
</evidence>
<proteinExistence type="predicted"/>
<feature type="compositionally biased region" description="Basic and acidic residues" evidence="1">
    <location>
        <begin position="495"/>
        <end position="545"/>
    </location>
</feature>
<evidence type="ECO:0000256" key="1">
    <source>
        <dbReference type="SAM" id="MobiDB-lite"/>
    </source>
</evidence>
<dbReference type="OMA" id="NHVRFDP"/>
<feature type="compositionally biased region" description="Polar residues" evidence="1">
    <location>
        <begin position="402"/>
        <end position="417"/>
    </location>
</feature>
<feature type="domain" description="DUF8035" evidence="2">
    <location>
        <begin position="431"/>
        <end position="485"/>
    </location>
</feature>
<dbReference type="EMBL" id="JH126404">
    <property type="protein sequence ID" value="EGX89742.1"/>
    <property type="molecule type" value="Genomic_DNA"/>
</dbReference>
<dbReference type="AlphaFoldDB" id="G3JPD2"/>
<feature type="compositionally biased region" description="Low complexity" evidence="1">
    <location>
        <begin position="569"/>
        <end position="581"/>
    </location>
</feature>
<evidence type="ECO:0000313" key="4">
    <source>
        <dbReference type="Proteomes" id="UP000001610"/>
    </source>
</evidence>
<dbReference type="PANTHER" id="PTHR42081:SF2">
    <property type="entry name" value="NIPPED-B-LIKE PROTEIN B"/>
    <property type="match status" value="1"/>
</dbReference>
<dbReference type="Proteomes" id="UP000001610">
    <property type="component" value="Unassembled WGS sequence"/>
</dbReference>
<dbReference type="STRING" id="983644.G3JPD2"/>
<dbReference type="Pfam" id="PF26118">
    <property type="entry name" value="DUF8035"/>
    <property type="match status" value="1"/>
</dbReference>
<organism evidence="3 4">
    <name type="scientific">Cordyceps militaris (strain CM01)</name>
    <name type="common">Caterpillar fungus</name>
    <dbReference type="NCBI Taxonomy" id="983644"/>
    <lineage>
        <taxon>Eukaryota</taxon>
        <taxon>Fungi</taxon>
        <taxon>Dikarya</taxon>
        <taxon>Ascomycota</taxon>
        <taxon>Pezizomycotina</taxon>
        <taxon>Sordariomycetes</taxon>
        <taxon>Hypocreomycetidae</taxon>
        <taxon>Hypocreales</taxon>
        <taxon>Cordycipitaceae</taxon>
        <taxon>Cordyceps</taxon>
    </lineage>
</organism>
<dbReference type="InParanoid" id="G3JPD2"/>
<dbReference type="InterPro" id="IPR058348">
    <property type="entry name" value="DUF8035"/>
</dbReference>
<feature type="region of interest" description="Disordered" evidence="1">
    <location>
        <begin position="480"/>
        <end position="687"/>
    </location>
</feature>